<dbReference type="RefSeq" id="WP_246286753.1">
    <property type="nucleotide sequence ID" value="NZ_JACBZY010000001.1"/>
</dbReference>
<gene>
    <name evidence="2" type="ORF">BJ979_002182</name>
</gene>
<keyword evidence="3" id="KW-1185">Reference proteome</keyword>
<comment type="caution">
    <text evidence="2">The sequence shown here is derived from an EMBL/GenBank/DDBJ whole genome shotgun (WGS) entry which is preliminary data.</text>
</comment>
<name>A0A852Y9B5_9MICO</name>
<protein>
    <recommendedName>
        <fullName evidence="4">Di-and tripeptidase</fullName>
    </recommendedName>
</protein>
<feature type="region of interest" description="Disordered" evidence="1">
    <location>
        <begin position="287"/>
        <end position="313"/>
    </location>
</feature>
<evidence type="ECO:0008006" key="4">
    <source>
        <dbReference type="Google" id="ProtNLM"/>
    </source>
</evidence>
<evidence type="ECO:0000256" key="1">
    <source>
        <dbReference type="SAM" id="MobiDB-lite"/>
    </source>
</evidence>
<reference evidence="2 3" key="1">
    <citation type="submission" date="2020-07" db="EMBL/GenBank/DDBJ databases">
        <title>Sequencing the genomes of 1000 actinobacteria strains.</title>
        <authorList>
            <person name="Klenk H.-P."/>
        </authorList>
    </citation>
    <scope>NUCLEOTIDE SEQUENCE [LARGE SCALE GENOMIC DNA]</scope>
    <source>
        <strain evidence="2 3">DSM 23141</strain>
    </source>
</reference>
<evidence type="ECO:0000313" key="2">
    <source>
        <dbReference type="EMBL" id="NYG99556.1"/>
    </source>
</evidence>
<dbReference type="Proteomes" id="UP000553888">
    <property type="component" value="Unassembled WGS sequence"/>
</dbReference>
<dbReference type="AlphaFoldDB" id="A0A852Y9B5"/>
<evidence type="ECO:0000313" key="3">
    <source>
        <dbReference type="Proteomes" id="UP000553888"/>
    </source>
</evidence>
<proteinExistence type="predicted"/>
<sequence length="313" mass="32092">MPRSDSTPKALRRAAEGDVHPKFATGFDRLLSVQRPVVLAHIRGIRSRHPQASPAEVIAILEKRYLAAVTTGGAAVGAASAIPAVGVGASIALSGVETAGFLEVSALFAQSVTEVHGIPVTDPDRARTLVMTMMLGGGGVDLLKQFAGQAAGAGVARSAFWGEMVSSALPSGAVGVVADRLKSAFLKRFAASQGAGVVGRMLPFGIGAVVGGTGSHLLGRKVVTSSRTAFGPAPVVFPAELEPRVVAPGEDRRPRLPLPRRRRADAAAAADDVAGAGILGGTHVIDWRRRGAGEPDADVEQSSEGAARTEPTR</sequence>
<dbReference type="EMBL" id="JACBZY010000001">
    <property type="protein sequence ID" value="NYG99556.1"/>
    <property type="molecule type" value="Genomic_DNA"/>
</dbReference>
<organism evidence="2 3">
    <name type="scientific">Schumannella luteola</name>
    <dbReference type="NCBI Taxonomy" id="472059"/>
    <lineage>
        <taxon>Bacteria</taxon>
        <taxon>Bacillati</taxon>
        <taxon>Actinomycetota</taxon>
        <taxon>Actinomycetes</taxon>
        <taxon>Micrococcales</taxon>
        <taxon>Microbacteriaceae</taxon>
        <taxon>Schumannella</taxon>
    </lineage>
</organism>
<accession>A0A852Y9B5</accession>